<reference evidence="3 4" key="1">
    <citation type="submission" date="2019-05" db="EMBL/GenBank/DDBJ databases">
        <title>Whole genome sequence analysis of Cupriavidus campinensis S14E4C strain.</title>
        <authorList>
            <person name="Abbaszade G."/>
            <person name="Szabo A."/>
            <person name="Toumi M."/>
            <person name="Toth E."/>
        </authorList>
    </citation>
    <scope>NUCLEOTIDE SEQUENCE [LARGE SCALE GENOMIC DNA]</scope>
    <source>
        <strain evidence="3 4">S14E4C</strain>
    </source>
</reference>
<dbReference type="Pfam" id="PF00873">
    <property type="entry name" value="ACR_tran"/>
    <property type="match status" value="1"/>
</dbReference>
<keyword evidence="2" id="KW-0472">Membrane</keyword>
<dbReference type="Gene3D" id="3.30.70.1320">
    <property type="entry name" value="Multidrug efflux transporter AcrB pore domain like"/>
    <property type="match status" value="1"/>
</dbReference>
<feature type="transmembrane region" description="Helical" evidence="2">
    <location>
        <begin position="989"/>
        <end position="1008"/>
    </location>
</feature>
<dbReference type="PANTHER" id="PTHR32063">
    <property type="match status" value="1"/>
</dbReference>
<dbReference type="Gene3D" id="3.30.70.1440">
    <property type="entry name" value="Multidrug efflux transporter AcrB pore domain"/>
    <property type="match status" value="1"/>
</dbReference>
<feature type="compositionally biased region" description="Basic and acidic residues" evidence="1">
    <location>
        <begin position="502"/>
        <end position="514"/>
    </location>
</feature>
<comment type="caution">
    <text evidence="3">The sequence shown here is derived from an EMBL/GenBank/DDBJ whole genome shotgun (WGS) entry which is preliminary data.</text>
</comment>
<dbReference type="InterPro" id="IPR027463">
    <property type="entry name" value="AcrB_DN_DC_subdom"/>
</dbReference>
<keyword evidence="2" id="KW-1133">Transmembrane helix</keyword>
<dbReference type="SUPFAM" id="SSF82866">
    <property type="entry name" value="Multidrug efflux transporter AcrB transmembrane domain"/>
    <property type="match status" value="2"/>
</dbReference>
<evidence type="ECO:0000313" key="4">
    <source>
        <dbReference type="Proteomes" id="UP000318943"/>
    </source>
</evidence>
<evidence type="ECO:0000256" key="2">
    <source>
        <dbReference type="SAM" id="Phobius"/>
    </source>
</evidence>
<dbReference type="PANTHER" id="PTHR32063:SF21">
    <property type="entry name" value="MULTIDRUG RESISTANCE PROTEIN MDTB"/>
    <property type="match status" value="1"/>
</dbReference>
<dbReference type="SUPFAM" id="SSF82693">
    <property type="entry name" value="Multidrug efflux transporter AcrB pore domain, PN1, PN2, PC1 and PC2 subdomains"/>
    <property type="match status" value="3"/>
</dbReference>
<gene>
    <name evidence="3" type="ORF">FGG12_28930</name>
</gene>
<feature type="transmembrane region" description="Helical" evidence="2">
    <location>
        <begin position="361"/>
        <end position="382"/>
    </location>
</feature>
<feature type="transmembrane region" description="Helical" evidence="2">
    <location>
        <begin position="891"/>
        <end position="909"/>
    </location>
</feature>
<feature type="transmembrane region" description="Helical" evidence="2">
    <location>
        <begin position="942"/>
        <end position="968"/>
    </location>
</feature>
<feature type="transmembrane region" description="Helical" evidence="2">
    <location>
        <begin position="335"/>
        <end position="354"/>
    </location>
</feature>
<dbReference type="Gene3D" id="3.30.2090.10">
    <property type="entry name" value="Multidrug efflux transporter AcrB TolC docking domain, DN and DC subdomains"/>
    <property type="match status" value="2"/>
</dbReference>
<name>A0ABY3EED7_9BURK</name>
<feature type="transmembrane region" description="Helical" evidence="2">
    <location>
        <begin position="12"/>
        <end position="32"/>
    </location>
</feature>
<dbReference type="Gene3D" id="1.20.1640.10">
    <property type="entry name" value="Multidrug efflux transporter AcrB transmembrane domain"/>
    <property type="match status" value="2"/>
</dbReference>
<feature type="transmembrane region" description="Helical" evidence="2">
    <location>
        <begin position="564"/>
        <end position="583"/>
    </location>
</feature>
<dbReference type="RefSeq" id="WP_144203600.1">
    <property type="nucleotide sequence ID" value="NZ_VCIZ01000034.1"/>
</dbReference>
<keyword evidence="4" id="KW-1185">Reference proteome</keyword>
<evidence type="ECO:0000313" key="3">
    <source>
        <dbReference type="EMBL" id="TSP09199.1"/>
    </source>
</evidence>
<dbReference type="Gene3D" id="3.30.70.1430">
    <property type="entry name" value="Multidrug efflux transporter AcrB pore domain"/>
    <property type="match status" value="2"/>
</dbReference>
<keyword evidence="2" id="KW-0812">Transmembrane</keyword>
<evidence type="ECO:0000256" key="1">
    <source>
        <dbReference type="SAM" id="MobiDB-lite"/>
    </source>
</evidence>
<accession>A0ABY3EED7</accession>
<sequence>MTLSELCIRRPVMTVLLCLAVIVTGIVLYPTIPIAALPSFNSPVIQVTATLPGASPETMAASVATQLEKQFATIPGVTVISSSNTLGNSSITIEFNSDRNIDDAAVDVQAALFRAQRSLPIEMTVPPSYRKVNPADAPVLLLAINSPAMSLAELNAFGDNLISPTLATLPGVAQVQVFGQKRFSVRVRAHPDALAARGLTLDELATALNRANANTPVGTLDGARQTLTIQANRQMTSAEAFRNIIVASQPSGAVVRLSDVADVEDSVETLKTGSWLNNERSIVLAVLRQPDANTVAVVDAIKAALPRLIQQMPGSVSVNVVNDRSRSIRESIHDVQFTLALTVALVVLVIFLFLRRAAATLIPTVSLPISLIGTVALMKAFGYSLDNVSLLAITLAVGLVVDDAIVMLENIVRHIEEGVPPLKAALVGSREMGFTILSISISLVAVFIPIFFMPGVIGLLFHEFAAVVSLSILVSALVSLTLIPMLCARFLSAENVPVDESQHAYGDHGDHGDHAPGGASAAAPRVQQKQTIGMRSTQWFEDLFEWTLHKYARGLDWCLAHRRFVLGVAGLTFVLTAVLFVKIPKGFFPEEDIGQIQVNAEGPQDISFDAMADRLRDAAERIRANPAVKSVVASIGGGPSPAINTGRMFVELKPLGERPKMPQVVESLRKDVSGVPGLAVYFSPVQNLRLGGRQSKSRYQYTLQSVKAGQLQEYSDKIMAKMRAEPIFRDVTSDSQQSGLEAQLTIDRDKANALGVQMQDVRTALYTAFGERQVSTIYTPIDNYYVILTAADVDRVDETAFSKLYVRSKTGQMVPVSAFATTERRVGPIAVNHQGQLPSVTVSFNLAPGAALGEASAKIDRYKQEIEMPPAIFTSWGGDAAVFQSSQATQVVLLVAAIAVIYTLLGVLYESYIHPLTILAGLPSAAIGALLTLFLFNVELSLIATIGVLMLIGIVKKNAIMMIDFALAAQRDHGMAPAKAIRQACLLRFRPIMMTTFAAVMGALPLALGLGAGAELRQPLGLAVVGGLLFSQVITLFITPVIYLALDRFSGTGPLQIDSEGNPLAQREPAAVTH</sequence>
<proteinExistence type="predicted"/>
<organism evidence="3 4">
    <name type="scientific">Cupriavidus campinensis</name>
    <dbReference type="NCBI Taxonomy" id="151783"/>
    <lineage>
        <taxon>Bacteria</taxon>
        <taxon>Pseudomonadati</taxon>
        <taxon>Pseudomonadota</taxon>
        <taxon>Betaproteobacteria</taxon>
        <taxon>Burkholderiales</taxon>
        <taxon>Burkholderiaceae</taxon>
        <taxon>Cupriavidus</taxon>
    </lineage>
</organism>
<dbReference type="PRINTS" id="PR00702">
    <property type="entry name" value="ACRIFLAVINRP"/>
</dbReference>
<dbReference type="Proteomes" id="UP000318943">
    <property type="component" value="Unassembled WGS sequence"/>
</dbReference>
<dbReference type="EMBL" id="VCIZ01000034">
    <property type="protein sequence ID" value="TSP09199.1"/>
    <property type="molecule type" value="Genomic_DNA"/>
</dbReference>
<feature type="transmembrane region" description="Helical" evidence="2">
    <location>
        <begin position="1020"/>
        <end position="1046"/>
    </location>
</feature>
<protein>
    <submittedName>
        <fullName evidence="3">Efflux RND transporter permease subunit</fullName>
    </submittedName>
</protein>
<feature type="transmembrane region" description="Helical" evidence="2">
    <location>
        <begin position="433"/>
        <end position="452"/>
    </location>
</feature>
<dbReference type="InterPro" id="IPR001036">
    <property type="entry name" value="Acrflvin-R"/>
</dbReference>
<feature type="region of interest" description="Disordered" evidence="1">
    <location>
        <begin position="502"/>
        <end position="522"/>
    </location>
</feature>
<feature type="transmembrane region" description="Helical" evidence="2">
    <location>
        <begin position="464"/>
        <end position="483"/>
    </location>
</feature>
<dbReference type="SUPFAM" id="SSF82714">
    <property type="entry name" value="Multidrug efflux transporter AcrB TolC docking domain, DN and DC subdomains"/>
    <property type="match status" value="2"/>
</dbReference>